<dbReference type="InterPro" id="IPR014284">
    <property type="entry name" value="RNA_pol_sigma-70_dom"/>
</dbReference>
<evidence type="ECO:0000256" key="6">
    <source>
        <dbReference type="ARBA" id="ARBA00023163"/>
    </source>
</evidence>
<dbReference type="GO" id="GO:0016987">
    <property type="term" value="F:sigma factor activity"/>
    <property type="evidence" value="ECO:0007669"/>
    <property type="project" value="UniProtKB-KW"/>
</dbReference>
<dbReference type="InterPro" id="IPR007627">
    <property type="entry name" value="RNA_pol_sigma70_r2"/>
</dbReference>
<dbReference type="InterPro" id="IPR001387">
    <property type="entry name" value="Cro/C1-type_HTH"/>
</dbReference>
<dbReference type="Gene3D" id="1.20.120.1810">
    <property type="match status" value="1"/>
</dbReference>
<dbReference type="InterPro" id="IPR036388">
    <property type="entry name" value="WH-like_DNA-bd_sf"/>
</dbReference>
<comment type="caution">
    <text evidence="8">The sequence shown here is derived from an EMBL/GenBank/DDBJ whole genome shotgun (WGS) entry which is preliminary data.</text>
</comment>
<dbReference type="PROSITE" id="PS00715">
    <property type="entry name" value="SIGMA70_1"/>
    <property type="match status" value="1"/>
</dbReference>
<dbReference type="CDD" id="cd06171">
    <property type="entry name" value="Sigma70_r4"/>
    <property type="match status" value="1"/>
</dbReference>
<evidence type="ECO:0000256" key="4">
    <source>
        <dbReference type="ARBA" id="ARBA00023082"/>
    </source>
</evidence>
<keyword evidence="5" id="KW-0238">DNA-binding</keyword>
<dbReference type="PROSITE" id="PS00716">
    <property type="entry name" value="SIGMA70_2"/>
    <property type="match status" value="1"/>
</dbReference>
<dbReference type="Proteomes" id="UP000702964">
    <property type="component" value="Unassembled WGS sequence"/>
</dbReference>
<dbReference type="InterPro" id="IPR013324">
    <property type="entry name" value="RNA_pol_sigma_r3/r4-like"/>
</dbReference>
<feature type="domain" description="HTH cro/C1-type" evidence="7">
    <location>
        <begin position="156"/>
        <end position="176"/>
    </location>
</feature>
<keyword evidence="4" id="KW-0731">Sigma factor</keyword>
<dbReference type="InterPro" id="IPR007630">
    <property type="entry name" value="RNA_pol_sigma70_r4"/>
</dbReference>
<dbReference type="InterPro" id="IPR000943">
    <property type="entry name" value="RNA_pol_sigma70"/>
</dbReference>
<evidence type="ECO:0000313" key="9">
    <source>
        <dbReference type="Proteomes" id="UP000702964"/>
    </source>
</evidence>
<dbReference type="Pfam" id="PF04545">
    <property type="entry name" value="Sigma70_r4"/>
    <property type="match status" value="1"/>
</dbReference>
<dbReference type="Pfam" id="PF04542">
    <property type="entry name" value="Sigma70_r2"/>
    <property type="match status" value="1"/>
</dbReference>
<evidence type="ECO:0000313" key="8">
    <source>
        <dbReference type="EMBL" id="KAF4325799.1"/>
    </source>
</evidence>
<dbReference type="NCBIfam" id="NF004471">
    <property type="entry name" value="PRK05803.1"/>
    <property type="match status" value="1"/>
</dbReference>
<dbReference type="PANTHER" id="PTHR30376">
    <property type="entry name" value="SIGMA FACTOR RPOH HEAT SHOCK RELATED"/>
    <property type="match status" value="1"/>
</dbReference>
<dbReference type="InterPro" id="IPR050813">
    <property type="entry name" value="Sigma-70_Factor"/>
</dbReference>
<comment type="similarity">
    <text evidence="1">Belongs to the sigma-70 factor family.</text>
</comment>
<evidence type="ECO:0000256" key="1">
    <source>
        <dbReference type="ARBA" id="ARBA00007788"/>
    </source>
</evidence>
<dbReference type="GO" id="GO:0030435">
    <property type="term" value="P:sporulation resulting in formation of a cellular spore"/>
    <property type="evidence" value="ECO:0007669"/>
    <property type="project" value="UniProtKB-KW"/>
</dbReference>
<evidence type="ECO:0000256" key="3">
    <source>
        <dbReference type="ARBA" id="ARBA00023015"/>
    </source>
</evidence>
<dbReference type="Gene3D" id="1.10.10.10">
    <property type="entry name" value="Winged helix-like DNA-binding domain superfamily/Winged helix DNA-binding domain"/>
    <property type="match status" value="1"/>
</dbReference>
<gene>
    <name evidence="8" type="ORF">G195_000499</name>
</gene>
<dbReference type="NCBIfam" id="TIGR02846">
    <property type="entry name" value="spore_sigmaK"/>
    <property type="match status" value="1"/>
</dbReference>
<keyword evidence="3" id="KW-0805">Transcription regulation</keyword>
<dbReference type="PRINTS" id="PR00046">
    <property type="entry name" value="SIGMA70FCT"/>
</dbReference>
<evidence type="ECO:0000256" key="2">
    <source>
        <dbReference type="ARBA" id="ARBA00022969"/>
    </source>
</evidence>
<keyword evidence="6" id="KW-0804">Transcription</keyword>
<dbReference type="EMBL" id="AOFI03000002">
    <property type="protein sequence ID" value="KAF4325799.1"/>
    <property type="molecule type" value="Genomic_DNA"/>
</dbReference>
<organism evidence="8 9">
    <name type="scientific">Phytophthora kernoviae 00238/432</name>
    <dbReference type="NCBI Taxonomy" id="1284355"/>
    <lineage>
        <taxon>Eukaryota</taxon>
        <taxon>Sar</taxon>
        <taxon>Stramenopiles</taxon>
        <taxon>Oomycota</taxon>
        <taxon>Peronosporomycetes</taxon>
        <taxon>Peronosporales</taxon>
        <taxon>Peronosporaceae</taxon>
        <taxon>Phytophthora</taxon>
    </lineage>
</organism>
<protein>
    <recommendedName>
        <fullName evidence="7">HTH cro/C1-type domain-containing protein</fullName>
    </recommendedName>
</protein>
<dbReference type="FunFam" id="1.10.10.10:FF:000197">
    <property type="entry name" value="RNA polymerase sigma factor"/>
    <property type="match status" value="1"/>
</dbReference>
<dbReference type="AlphaFoldDB" id="A0A8J4SHB2"/>
<accession>A0A8J4SHB2</accession>
<dbReference type="GO" id="GO:0006352">
    <property type="term" value="P:DNA-templated transcription initiation"/>
    <property type="evidence" value="ECO:0007669"/>
    <property type="project" value="InterPro"/>
</dbReference>
<evidence type="ECO:0000256" key="5">
    <source>
        <dbReference type="ARBA" id="ARBA00023125"/>
    </source>
</evidence>
<dbReference type="SUPFAM" id="SSF88946">
    <property type="entry name" value="Sigma2 domain of RNA polymerase sigma factors"/>
    <property type="match status" value="1"/>
</dbReference>
<dbReference type="SUPFAM" id="SSF88659">
    <property type="entry name" value="Sigma3 and sigma4 domains of RNA polymerase sigma factors"/>
    <property type="match status" value="1"/>
</dbReference>
<proteinExistence type="inferred from homology"/>
<name>A0A8J4SHB2_9STRA</name>
<reference evidence="8" key="1">
    <citation type="journal article" date="2015" name="Genom Data">
        <title>Draft genome sequences of Phytophthora kernoviae and Phytophthora ramorum lineage EU2 from Scotland.</title>
        <authorList>
            <person name="Sambles C."/>
            <person name="Schlenzig A."/>
            <person name="O'Neill P."/>
            <person name="Grant M."/>
            <person name="Studholme D.J."/>
        </authorList>
    </citation>
    <scope>NUCLEOTIDE SEQUENCE</scope>
    <source>
        <strain evidence="8">00238/432</strain>
    </source>
</reference>
<dbReference type="NCBIfam" id="TIGR02937">
    <property type="entry name" value="sigma70-ECF"/>
    <property type="match status" value="1"/>
</dbReference>
<dbReference type="PANTHER" id="PTHR30376:SF3">
    <property type="entry name" value="RNA POLYMERASE SIGMA FACTOR RPOH"/>
    <property type="match status" value="1"/>
</dbReference>
<dbReference type="PROSITE" id="PS50943">
    <property type="entry name" value="HTH_CROC1"/>
    <property type="match status" value="1"/>
</dbReference>
<dbReference type="InterPro" id="IPR013325">
    <property type="entry name" value="RNA_pol_sigma_r2"/>
</dbReference>
<dbReference type="PIRSF" id="PIRSF000770">
    <property type="entry name" value="RNA_pol_sigma-SigE/K"/>
    <property type="match status" value="1"/>
</dbReference>
<reference evidence="8" key="2">
    <citation type="submission" date="2020-02" db="EMBL/GenBank/DDBJ databases">
        <authorList>
            <person name="Studholme D.J."/>
        </authorList>
    </citation>
    <scope>NUCLEOTIDE SEQUENCE</scope>
    <source>
        <strain evidence="8">00238/432</strain>
    </source>
</reference>
<sequence length="191" mass="21715">MAEGNAHSRNLLIEHNLRLVAHIVKKFDNTGEDQEDLISIGTIGLIKAIESFQQGKGTKLATFAARCIENEILMHLRSLKKTRKDVSLHDPIGTDKEGNEITLIDILGTEADDVVDKVQLKIEKSKIYRNLDILDDREKEVVIGRFGLEAGGEERTQREIAKELGISRSYVSRIEKRALMKLYHEFYKQKS</sequence>
<dbReference type="GO" id="GO:0003677">
    <property type="term" value="F:DNA binding"/>
    <property type="evidence" value="ECO:0007669"/>
    <property type="project" value="UniProtKB-KW"/>
</dbReference>
<dbReference type="InterPro" id="IPR014209">
    <property type="entry name" value="RNA_pol_sigma-K"/>
</dbReference>
<evidence type="ECO:0000259" key="7">
    <source>
        <dbReference type="PROSITE" id="PS50943"/>
    </source>
</evidence>
<keyword evidence="2" id="KW-0749">Sporulation</keyword>